<feature type="repeat" description="ANK" evidence="3">
    <location>
        <begin position="417"/>
        <end position="449"/>
    </location>
</feature>
<dbReference type="AlphaFoldDB" id="X6NL01"/>
<dbReference type="PROSITE" id="PS50088">
    <property type="entry name" value="ANK_REPEAT"/>
    <property type="match status" value="1"/>
</dbReference>
<gene>
    <name evidence="5" type="ORF">RFI_10456</name>
</gene>
<feature type="transmembrane region" description="Helical" evidence="4">
    <location>
        <begin position="314"/>
        <end position="336"/>
    </location>
</feature>
<dbReference type="PANTHER" id="PTHR24171">
    <property type="entry name" value="ANKYRIN REPEAT DOMAIN-CONTAINING PROTEIN 39-RELATED"/>
    <property type="match status" value="1"/>
</dbReference>
<evidence type="ECO:0000256" key="3">
    <source>
        <dbReference type="PROSITE-ProRule" id="PRU00023"/>
    </source>
</evidence>
<dbReference type="Proteomes" id="UP000023152">
    <property type="component" value="Unassembled WGS sequence"/>
</dbReference>
<keyword evidence="1" id="KW-0677">Repeat</keyword>
<keyword evidence="4" id="KW-0812">Transmembrane</keyword>
<dbReference type="SMART" id="SM00248">
    <property type="entry name" value="ANK"/>
    <property type="match status" value="2"/>
</dbReference>
<feature type="transmembrane region" description="Helical" evidence="4">
    <location>
        <begin position="163"/>
        <end position="184"/>
    </location>
</feature>
<name>X6NL01_RETFI</name>
<proteinExistence type="predicted"/>
<comment type="caution">
    <text evidence="5">The sequence shown here is derived from an EMBL/GenBank/DDBJ whole genome shotgun (WGS) entry which is preliminary data.</text>
</comment>
<evidence type="ECO:0000256" key="2">
    <source>
        <dbReference type="ARBA" id="ARBA00023043"/>
    </source>
</evidence>
<organism evidence="5 6">
    <name type="scientific">Reticulomyxa filosa</name>
    <dbReference type="NCBI Taxonomy" id="46433"/>
    <lineage>
        <taxon>Eukaryota</taxon>
        <taxon>Sar</taxon>
        <taxon>Rhizaria</taxon>
        <taxon>Retaria</taxon>
        <taxon>Foraminifera</taxon>
        <taxon>Monothalamids</taxon>
        <taxon>Reticulomyxidae</taxon>
        <taxon>Reticulomyxa</taxon>
    </lineage>
</organism>
<feature type="transmembrane region" description="Helical" evidence="4">
    <location>
        <begin position="190"/>
        <end position="208"/>
    </location>
</feature>
<feature type="transmembrane region" description="Helical" evidence="4">
    <location>
        <begin position="123"/>
        <end position="142"/>
    </location>
</feature>
<keyword evidence="4" id="KW-0472">Membrane</keyword>
<feature type="transmembrane region" description="Helical" evidence="4">
    <location>
        <begin position="6"/>
        <end position="24"/>
    </location>
</feature>
<keyword evidence="6" id="KW-1185">Reference proteome</keyword>
<evidence type="ECO:0000313" key="6">
    <source>
        <dbReference type="Proteomes" id="UP000023152"/>
    </source>
</evidence>
<keyword evidence="2 3" id="KW-0040">ANK repeat</keyword>
<dbReference type="OrthoDB" id="194358at2759"/>
<evidence type="ECO:0000313" key="5">
    <source>
        <dbReference type="EMBL" id="ETO26681.1"/>
    </source>
</evidence>
<dbReference type="InterPro" id="IPR036770">
    <property type="entry name" value="Ankyrin_rpt-contain_sf"/>
</dbReference>
<dbReference type="InterPro" id="IPR002110">
    <property type="entry name" value="Ankyrin_rpt"/>
</dbReference>
<dbReference type="SUPFAM" id="SSF48403">
    <property type="entry name" value="Ankyrin repeat"/>
    <property type="match status" value="1"/>
</dbReference>
<evidence type="ECO:0000256" key="4">
    <source>
        <dbReference type="SAM" id="Phobius"/>
    </source>
</evidence>
<dbReference type="Gene3D" id="1.25.40.20">
    <property type="entry name" value="Ankyrin repeat-containing domain"/>
    <property type="match status" value="1"/>
</dbReference>
<keyword evidence="4" id="KW-1133">Transmembrane helix</keyword>
<dbReference type="PROSITE" id="PS50297">
    <property type="entry name" value="ANK_REP_REGION"/>
    <property type="match status" value="1"/>
</dbReference>
<protein>
    <submittedName>
        <fullName evidence="5">Uncharacterized protein</fullName>
    </submittedName>
</protein>
<reference evidence="5 6" key="1">
    <citation type="journal article" date="2013" name="Curr. Biol.">
        <title>The Genome of the Foraminiferan Reticulomyxa filosa.</title>
        <authorList>
            <person name="Glockner G."/>
            <person name="Hulsmann N."/>
            <person name="Schleicher M."/>
            <person name="Noegel A.A."/>
            <person name="Eichinger L."/>
            <person name="Gallinger C."/>
            <person name="Pawlowski J."/>
            <person name="Sierra R."/>
            <person name="Euteneuer U."/>
            <person name="Pillet L."/>
            <person name="Moustafa A."/>
            <person name="Platzer M."/>
            <person name="Groth M."/>
            <person name="Szafranski K."/>
            <person name="Schliwa M."/>
        </authorList>
    </citation>
    <scope>NUCLEOTIDE SEQUENCE [LARGE SCALE GENOMIC DNA]</scope>
</reference>
<evidence type="ECO:0000256" key="1">
    <source>
        <dbReference type="ARBA" id="ARBA00022737"/>
    </source>
</evidence>
<feature type="transmembrane region" description="Helical" evidence="4">
    <location>
        <begin position="220"/>
        <end position="238"/>
    </location>
</feature>
<accession>X6NL01</accession>
<dbReference type="Pfam" id="PF12796">
    <property type="entry name" value="Ank_2"/>
    <property type="match status" value="1"/>
</dbReference>
<dbReference type="EMBL" id="ASPP01007706">
    <property type="protein sequence ID" value="ETO26681.1"/>
    <property type="molecule type" value="Genomic_DNA"/>
</dbReference>
<sequence length="453" mass="52647">MEVICWLLITYVGIYHFLSAATLARQYAETILSLTNKKVLLYGEEKIVQWVFLQQLFDVRVFVELYEGILHGQPTEFFYDIFKNNNTSLNWWGDGGAIKLKYTMEAGPVAVLLLYYFLHVTDFRSSVVPALCFISHGLVFLIRNTIYDQEVFQHWASRFNLYWLLRVFFRAMELGSRLLVLVLLPLEIHWAAIVVYVPLCILGNAAFFKADMFGKDIWNILFYIVTVPDLGLISRIRALDEWIGRWTIKVFFPLARFVQCHTLVALVDNKFSIVHPDEQMLFDFFCGRFVEEEILLWVIFIWKSQISNLPISSTYGALWLTAHCCCFLTIVTFFVMRALKMFDHNKSIHRNPLLLAKDKKWKMLEELIPQYSAEELDRSDRGGTEPTVLILTVEASKLEVLHKLLYRRVNVNKPDVWGDTPLHKAARNGSLDVVDILLTHHANINVANKVIRI</sequence>